<keyword evidence="9 12" id="KW-0407">Ion channel</keyword>
<keyword evidence="12" id="KW-0813">Transport</keyword>
<evidence type="ECO:0000256" key="7">
    <source>
        <dbReference type="ARBA" id="ARBA00023065"/>
    </source>
</evidence>
<evidence type="ECO:0000256" key="2">
    <source>
        <dbReference type="ARBA" id="ARBA00022475"/>
    </source>
</evidence>
<dbReference type="GO" id="GO:0005886">
    <property type="term" value="C:plasma membrane"/>
    <property type="evidence" value="ECO:0007669"/>
    <property type="project" value="UniProtKB-SubCell"/>
</dbReference>
<evidence type="ECO:0000256" key="9">
    <source>
        <dbReference type="ARBA" id="ARBA00023303"/>
    </source>
</evidence>
<feature type="binding site" evidence="12">
    <location>
        <position position="84"/>
    </location>
    <ligand>
        <name>Na(+)</name>
        <dbReference type="ChEBI" id="CHEBI:29101"/>
        <note>structural</note>
    </ligand>
</feature>
<dbReference type="Proteomes" id="UP000217076">
    <property type="component" value="Unassembled WGS sequence"/>
</dbReference>
<dbReference type="Pfam" id="PF02537">
    <property type="entry name" value="CRCB"/>
    <property type="match status" value="1"/>
</dbReference>
<name>A0A1G7ZAL0_9PROT</name>
<dbReference type="PANTHER" id="PTHR28259">
    <property type="entry name" value="FLUORIDE EXPORT PROTEIN 1-RELATED"/>
    <property type="match status" value="1"/>
</dbReference>
<sequence length="135" mass="13926">MSPSPSQFAPQVLAAVAVGGAGGAVCRYVLSVLVTRLFGHGFPWGTLAVNLLGALLMGMLIEAAALRWSLGPLPRALLVVGFLGGFTTFSTLSLDMVTLIERQQVVLAVVYATVSVGLGVAALFGGLSLVRWLLG</sequence>
<proteinExistence type="inferred from homology"/>
<feature type="transmembrane region" description="Helical" evidence="12">
    <location>
        <begin position="73"/>
        <end position="94"/>
    </location>
</feature>
<keyword evidence="3" id="KW-0997">Cell inner membrane</keyword>
<feature type="binding site" evidence="12">
    <location>
        <position position="87"/>
    </location>
    <ligand>
        <name>Na(+)</name>
        <dbReference type="ChEBI" id="CHEBI:29101"/>
        <note>structural</note>
    </ligand>
</feature>
<comment type="subcellular location">
    <subcellularLocation>
        <location evidence="1 12">Cell membrane</location>
        <topology evidence="1 12">Multi-pass membrane protein</topology>
    </subcellularLocation>
</comment>
<dbReference type="HAMAP" id="MF_00454">
    <property type="entry name" value="FluC"/>
    <property type="match status" value="1"/>
</dbReference>
<evidence type="ECO:0000256" key="10">
    <source>
        <dbReference type="ARBA" id="ARBA00035120"/>
    </source>
</evidence>
<evidence type="ECO:0000256" key="1">
    <source>
        <dbReference type="ARBA" id="ARBA00004651"/>
    </source>
</evidence>
<protein>
    <recommendedName>
        <fullName evidence="12">Fluoride-specific ion channel FluC</fullName>
    </recommendedName>
</protein>
<reference evidence="14" key="1">
    <citation type="submission" date="2016-10" db="EMBL/GenBank/DDBJ databases">
        <authorList>
            <person name="Varghese N."/>
            <person name="Submissions S."/>
        </authorList>
    </citation>
    <scope>NUCLEOTIDE SEQUENCE [LARGE SCALE GENOMIC DNA]</scope>
    <source>
        <strain evidence="14">930I</strain>
    </source>
</reference>
<keyword evidence="7 12" id="KW-0406">Ion transport</keyword>
<dbReference type="AlphaFoldDB" id="A0A1G7ZAL0"/>
<feature type="transmembrane region" description="Helical" evidence="12">
    <location>
        <begin position="12"/>
        <end position="30"/>
    </location>
</feature>
<evidence type="ECO:0000313" key="13">
    <source>
        <dbReference type="EMBL" id="SDH05792.1"/>
    </source>
</evidence>
<evidence type="ECO:0000256" key="4">
    <source>
        <dbReference type="ARBA" id="ARBA00022692"/>
    </source>
</evidence>
<evidence type="ECO:0000256" key="5">
    <source>
        <dbReference type="ARBA" id="ARBA00022989"/>
    </source>
</evidence>
<evidence type="ECO:0000256" key="12">
    <source>
        <dbReference type="HAMAP-Rule" id="MF_00454"/>
    </source>
</evidence>
<keyword evidence="5 12" id="KW-1133">Transmembrane helix</keyword>
<evidence type="ECO:0000256" key="3">
    <source>
        <dbReference type="ARBA" id="ARBA00022519"/>
    </source>
</evidence>
<dbReference type="GO" id="GO:0046872">
    <property type="term" value="F:metal ion binding"/>
    <property type="evidence" value="ECO:0007669"/>
    <property type="project" value="UniProtKB-KW"/>
</dbReference>
<dbReference type="OrthoDB" id="9806299at2"/>
<dbReference type="GO" id="GO:0140114">
    <property type="term" value="P:cellular detoxification of fluoride"/>
    <property type="evidence" value="ECO:0007669"/>
    <property type="project" value="UniProtKB-UniRule"/>
</dbReference>
<keyword evidence="4 12" id="KW-0812">Transmembrane</keyword>
<evidence type="ECO:0000256" key="11">
    <source>
        <dbReference type="ARBA" id="ARBA00035585"/>
    </source>
</evidence>
<dbReference type="GO" id="GO:0062054">
    <property type="term" value="F:fluoride channel activity"/>
    <property type="evidence" value="ECO:0007669"/>
    <property type="project" value="UniProtKB-UniRule"/>
</dbReference>
<comment type="similarity">
    <text evidence="10 12">Belongs to the fluoride channel Fluc/FEX (TC 1.A.43) family.</text>
</comment>
<evidence type="ECO:0000256" key="8">
    <source>
        <dbReference type="ARBA" id="ARBA00023136"/>
    </source>
</evidence>
<keyword evidence="8 12" id="KW-0472">Membrane</keyword>
<dbReference type="InterPro" id="IPR003691">
    <property type="entry name" value="FluC"/>
</dbReference>
<evidence type="ECO:0000256" key="6">
    <source>
        <dbReference type="ARBA" id="ARBA00023053"/>
    </source>
</evidence>
<keyword evidence="12" id="KW-0479">Metal-binding</keyword>
<feature type="transmembrane region" description="Helical" evidence="12">
    <location>
        <begin position="106"/>
        <end position="134"/>
    </location>
</feature>
<dbReference type="NCBIfam" id="NF010791">
    <property type="entry name" value="PRK14195.1"/>
    <property type="match status" value="1"/>
</dbReference>
<comment type="catalytic activity">
    <reaction evidence="11">
        <text>fluoride(in) = fluoride(out)</text>
        <dbReference type="Rhea" id="RHEA:76159"/>
        <dbReference type="ChEBI" id="CHEBI:17051"/>
    </reaction>
    <physiologicalReaction direction="left-to-right" evidence="11">
        <dbReference type="Rhea" id="RHEA:76160"/>
    </physiologicalReaction>
</comment>
<feature type="transmembrane region" description="Helical" evidence="12">
    <location>
        <begin position="42"/>
        <end position="61"/>
    </location>
</feature>
<comment type="function">
    <text evidence="12">Fluoride-specific ion channel. Important for reducing fluoride concentration in the cell, thus reducing its toxicity.</text>
</comment>
<dbReference type="NCBIfam" id="TIGR00494">
    <property type="entry name" value="crcB"/>
    <property type="match status" value="1"/>
</dbReference>
<keyword evidence="2 12" id="KW-1003">Cell membrane</keyword>
<accession>A0A1G7ZAL0</accession>
<comment type="activity regulation">
    <text evidence="12">Na(+) is not transported, but it plays an essential structural role and its presence is essential for fluoride channel function.</text>
</comment>
<evidence type="ECO:0000313" key="14">
    <source>
        <dbReference type="Proteomes" id="UP000217076"/>
    </source>
</evidence>
<dbReference type="STRING" id="83401.SAMN05421742_10455"/>
<gene>
    <name evidence="12" type="primary">fluC</name>
    <name evidence="12" type="synonym">crcB</name>
    <name evidence="13" type="ORF">SAMN05421742_10455</name>
</gene>
<dbReference type="EMBL" id="FNCV01000004">
    <property type="protein sequence ID" value="SDH05792.1"/>
    <property type="molecule type" value="Genomic_DNA"/>
</dbReference>
<dbReference type="RefSeq" id="WP_092617650.1">
    <property type="nucleotide sequence ID" value="NZ_FNCV01000004.1"/>
</dbReference>
<dbReference type="PANTHER" id="PTHR28259:SF1">
    <property type="entry name" value="FLUORIDE EXPORT PROTEIN 1-RELATED"/>
    <property type="match status" value="1"/>
</dbReference>
<organism evidence="13 14">
    <name type="scientific">Roseospirillum parvum</name>
    <dbReference type="NCBI Taxonomy" id="83401"/>
    <lineage>
        <taxon>Bacteria</taxon>
        <taxon>Pseudomonadati</taxon>
        <taxon>Pseudomonadota</taxon>
        <taxon>Alphaproteobacteria</taxon>
        <taxon>Rhodospirillales</taxon>
        <taxon>Rhodospirillaceae</taxon>
        <taxon>Roseospirillum</taxon>
    </lineage>
</organism>
<keyword evidence="6 12" id="KW-0915">Sodium</keyword>
<keyword evidence="14" id="KW-1185">Reference proteome</keyword>